<evidence type="ECO:0000256" key="6">
    <source>
        <dbReference type="ARBA" id="ARBA00023004"/>
    </source>
</evidence>
<accession>A0ABV5Y221</accession>
<evidence type="ECO:0000256" key="9">
    <source>
        <dbReference type="SAM" id="MobiDB-lite"/>
    </source>
</evidence>
<dbReference type="Pfam" id="PF08402">
    <property type="entry name" value="TOBE_2"/>
    <property type="match status" value="1"/>
</dbReference>
<evidence type="ECO:0000256" key="2">
    <source>
        <dbReference type="ARBA" id="ARBA00022475"/>
    </source>
</evidence>
<dbReference type="Gene3D" id="2.40.50.100">
    <property type="match status" value="1"/>
</dbReference>
<reference evidence="11 12" key="1">
    <citation type="submission" date="2024-09" db="EMBL/GenBank/DDBJ databases">
        <authorList>
            <person name="Sun Q."/>
            <person name="Mori K."/>
        </authorList>
    </citation>
    <scope>NUCLEOTIDE SEQUENCE [LARGE SCALE GENOMIC DNA]</scope>
    <source>
        <strain evidence="11 12">JCM 1334</strain>
    </source>
</reference>
<keyword evidence="8" id="KW-0472">Membrane</keyword>
<dbReference type="InterPro" id="IPR017871">
    <property type="entry name" value="ABC_transporter-like_CS"/>
</dbReference>
<evidence type="ECO:0000313" key="12">
    <source>
        <dbReference type="Proteomes" id="UP001589702"/>
    </source>
</evidence>
<evidence type="ECO:0000256" key="7">
    <source>
        <dbReference type="ARBA" id="ARBA00023065"/>
    </source>
</evidence>
<dbReference type="Gene3D" id="3.40.50.300">
    <property type="entry name" value="P-loop containing nucleotide triphosphate hydrolases"/>
    <property type="match status" value="1"/>
</dbReference>
<dbReference type="InterPro" id="IPR008995">
    <property type="entry name" value="Mo/tungstate-bd_C_term_dom"/>
</dbReference>
<name>A0ABV5Y221_ARTRM</name>
<keyword evidence="5 11" id="KW-0067">ATP-binding</keyword>
<keyword evidence="6" id="KW-0408">Iron</keyword>
<dbReference type="InterPro" id="IPR013611">
    <property type="entry name" value="Transp-assoc_OB_typ2"/>
</dbReference>
<dbReference type="GO" id="GO:0005524">
    <property type="term" value="F:ATP binding"/>
    <property type="evidence" value="ECO:0007669"/>
    <property type="project" value="UniProtKB-KW"/>
</dbReference>
<dbReference type="InterPro" id="IPR015853">
    <property type="entry name" value="ABC_transpr_FbpC"/>
</dbReference>
<dbReference type="Pfam" id="PF00005">
    <property type="entry name" value="ABC_tran"/>
    <property type="match status" value="1"/>
</dbReference>
<evidence type="ECO:0000256" key="1">
    <source>
        <dbReference type="ARBA" id="ARBA00022448"/>
    </source>
</evidence>
<dbReference type="PROSITE" id="PS00211">
    <property type="entry name" value="ABC_TRANSPORTER_1"/>
    <property type="match status" value="1"/>
</dbReference>
<dbReference type="Proteomes" id="UP001589702">
    <property type="component" value="Unassembled WGS sequence"/>
</dbReference>
<keyword evidence="3" id="KW-0410">Iron transport</keyword>
<dbReference type="PANTHER" id="PTHR42781:SF4">
    <property type="entry name" value="SPERMIDINE_PUTRESCINE IMPORT ATP-BINDING PROTEIN POTA"/>
    <property type="match status" value="1"/>
</dbReference>
<organism evidence="11 12">
    <name type="scientific">Arthrobacter ramosus</name>
    <dbReference type="NCBI Taxonomy" id="1672"/>
    <lineage>
        <taxon>Bacteria</taxon>
        <taxon>Bacillati</taxon>
        <taxon>Actinomycetota</taxon>
        <taxon>Actinomycetes</taxon>
        <taxon>Micrococcales</taxon>
        <taxon>Micrococcaceae</taxon>
        <taxon>Arthrobacter</taxon>
    </lineage>
</organism>
<keyword evidence="2" id="KW-1003">Cell membrane</keyword>
<evidence type="ECO:0000256" key="8">
    <source>
        <dbReference type="ARBA" id="ARBA00023136"/>
    </source>
</evidence>
<keyword evidence="1" id="KW-0813">Transport</keyword>
<dbReference type="SUPFAM" id="SSF52540">
    <property type="entry name" value="P-loop containing nucleoside triphosphate hydrolases"/>
    <property type="match status" value="1"/>
</dbReference>
<evidence type="ECO:0000313" key="11">
    <source>
        <dbReference type="EMBL" id="MFB9821041.1"/>
    </source>
</evidence>
<dbReference type="SMART" id="SM00382">
    <property type="entry name" value="AAA"/>
    <property type="match status" value="1"/>
</dbReference>
<dbReference type="EMBL" id="JBHMBC010000025">
    <property type="protein sequence ID" value="MFB9821041.1"/>
    <property type="molecule type" value="Genomic_DNA"/>
</dbReference>
<dbReference type="CDD" id="cd03259">
    <property type="entry name" value="ABC_Carb_Solutes_like"/>
    <property type="match status" value="1"/>
</dbReference>
<feature type="compositionally biased region" description="Polar residues" evidence="9">
    <location>
        <begin position="1"/>
        <end position="12"/>
    </location>
</feature>
<evidence type="ECO:0000256" key="5">
    <source>
        <dbReference type="ARBA" id="ARBA00022840"/>
    </source>
</evidence>
<proteinExistence type="predicted"/>
<sequence length="403" mass="42497">MITTVFGRNSPRTAVPPANPDGPAEHPGMSGGLIEVKGAAKSYGSTPALTGVDLRIEPGRFAVLLGPSGSGKSTLLRSIAGIERLDSGSISLNGTTVSSASMNVPPERRDLGMVFQDYALWPHMTVAQNVGYALRRRKLRSAAATMLITEMLERVGLTGKASSYPPELSGGQQQRVSLARALVGRPSLILFDEPLSNLDADLRERLRLEISTLTRETGASALYITHDQSEAFALADEIGVLREGTLEQYGRPEEIYNNPATPFVARFTGVGGTLAGIVTQGHGDRVTVRLGDSEVYCRPAGNLKPGDEAIVQVRPAATRLSLPEHSRPGQAPNHASLPGSAGTLAGRVLDVAYRGRTYDHVVEGPWGRLTSVSAPAGLPRGADCLVTVDPEAAIAFGTTPGAH</sequence>
<keyword evidence="7" id="KW-0406">Ion transport</keyword>
<comment type="caution">
    <text evidence="11">The sequence shown here is derived from an EMBL/GenBank/DDBJ whole genome shotgun (WGS) entry which is preliminary data.</text>
</comment>
<keyword evidence="12" id="KW-1185">Reference proteome</keyword>
<dbReference type="InterPro" id="IPR003439">
    <property type="entry name" value="ABC_transporter-like_ATP-bd"/>
</dbReference>
<dbReference type="RefSeq" id="WP_234751639.1">
    <property type="nucleotide sequence ID" value="NZ_BAAAWN010000001.1"/>
</dbReference>
<evidence type="ECO:0000256" key="4">
    <source>
        <dbReference type="ARBA" id="ARBA00022741"/>
    </source>
</evidence>
<feature type="domain" description="ABC transporter" evidence="10">
    <location>
        <begin position="34"/>
        <end position="268"/>
    </location>
</feature>
<dbReference type="InterPro" id="IPR050093">
    <property type="entry name" value="ABC_SmlMolc_Importer"/>
</dbReference>
<evidence type="ECO:0000256" key="3">
    <source>
        <dbReference type="ARBA" id="ARBA00022496"/>
    </source>
</evidence>
<dbReference type="SUPFAM" id="SSF50331">
    <property type="entry name" value="MOP-like"/>
    <property type="match status" value="1"/>
</dbReference>
<evidence type="ECO:0000259" key="10">
    <source>
        <dbReference type="PROSITE" id="PS50893"/>
    </source>
</evidence>
<dbReference type="PROSITE" id="PS50893">
    <property type="entry name" value="ABC_TRANSPORTER_2"/>
    <property type="match status" value="1"/>
</dbReference>
<dbReference type="InterPro" id="IPR003593">
    <property type="entry name" value="AAA+_ATPase"/>
</dbReference>
<keyword evidence="4" id="KW-0547">Nucleotide-binding</keyword>
<dbReference type="InterPro" id="IPR027417">
    <property type="entry name" value="P-loop_NTPase"/>
</dbReference>
<feature type="region of interest" description="Disordered" evidence="9">
    <location>
        <begin position="1"/>
        <end position="32"/>
    </location>
</feature>
<dbReference type="PANTHER" id="PTHR42781">
    <property type="entry name" value="SPERMIDINE/PUTRESCINE IMPORT ATP-BINDING PROTEIN POTA"/>
    <property type="match status" value="1"/>
</dbReference>
<protein>
    <submittedName>
        <fullName evidence="11">ABC transporter ATP-binding protein</fullName>
    </submittedName>
</protein>
<gene>
    <name evidence="11" type="ORF">ACFFP1_16220</name>
</gene>